<evidence type="ECO:0000313" key="3">
    <source>
        <dbReference type="Proteomes" id="UP000094487"/>
    </source>
</evidence>
<dbReference type="EMBL" id="MDDS01000010">
    <property type="protein sequence ID" value="ODP38943.1"/>
    <property type="molecule type" value="Genomic_DNA"/>
</dbReference>
<dbReference type="RefSeq" id="WP_069319418.1">
    <property type="nucleotide sequence ID" value="NZ_MDDS01000010.1"/>
</dbReference>
<protein>
    <submittedName>
        <fullName evidence="2">Short-chain dehydrogenase</fullName>
    </submittedName>
</protein>
<dbReference type="Gene3D" id="3.40.50.720">
    <property type="entry name" value="NAD(P)-binding Rossmann-like Domain"/>
    <property type="match status" value="1"/>
</dbReference>
<dbReference type="PRINTS" id="PR00081">
    <property type="entry name" value="GDHRDH"/>
</dbReference>
<dbReference type="SUPFAM" id="SSF51735">
    <property type="entry name" value="NAD(P)-binding Rossmann-fold domains"/>
    <property type="match status" value="1"/>
</dbReference>
<dbReference type="PANTHER" id="PTHR42760">
    <property type="entry name" value="SHORT-CHAIN DEHYDROGENASES/REDUCTASES FAMILY MEMBER"/>
    <property type="match status" value="1"/>
</dbReference>
<name>A0A1E3LYZ8_9SPHN</name>
<sequence>MTATALKDKVVVLTGGGAGIGWGIAQACCAQGATVFFGQRSANGDEKAAELAGRGGDAAFMQLDVADPASIAAFAGEARQRYGRVDALINNAGVTIEGDLLSFPIEDLDRLWATNVRSIFLLTQALAPVMPAGSAILNISSNHSVASVAGYEMYAATKGGIAAMTRAMCWSLGQRGIRVNTLSPGLTRTEAVQKVIDDAPELERGFNAMHADHRFATIEEIGNVAAFLISDAAAAITGADLVADHGLAVQLCRDDQLK</sequence>
<dbReference type="AlphaFoldDB" id="A0A1E3LYZ8"/>
<dbReference type="PRINTS" id="PR00080">
    <property type="entry name" value="SDRFAMILY"/>
</dbReference>
<dbReference type="CDD" id="cd05233">
    <property type="entry name" value="SDR_c"/>
    <property type="match status" value="1"/>
</dbReference>
<dbReference type="PROSITE" id="PS51257">
    <property type="entry name" value="PROKAR_LIPOPROTEIN"/>
    <property type="match status" value="1"/>
</dbReference>
<dbReference type="InterPro" id="IPR020904">
    <property type="entry name" value="Sc_DH/Rdtase_CS"/>
</dbReference>
<dbReference type="InterPro" id="IPR036291">
    <property type="entry name" value="NAD(P)-bd_dom_sf"/>
</dbReference>
<dbReference type="PROSITE" id="PS00061">
    <property type="entry name" value="ADH_SHORT"/>
    <property type="match status" value="1"/>
</dbReference>
<reference evidence="2 3" key="1">
    <citation type="submission" date="2016-08" db="EMBL/GenBank/DDBJ databases">
        <title>Draft genome of the agarase producing Sphingomonas sp. MCT13.</title>
        <authorList>
            <person name="D'Andrea M.M."/>
            <person name="Rossolini G.M."/>
            <person name="Thaller M.C."/>
        </authorList>
    </citation>
    <scope>NUCLEOTIDE SEQUENCE [LARGE SCALE GENOMIC DNA]</scope>
    <source>
        <strain evidence="2 3">MCT13</strain>
    </source>
</reference>
<keyword evidence="3" id="KW-1185">Reference proteome</keyword>
<accession>A0A1E3LYZ8</accession>
<proteinExistence type="inferred from homology"/>
<dbReference type="FunFam" id="3.40.50.720:FF:000084">
    <property type="entry name" value="Short-chain dehydrogenase reductase"/>
    <property type="match status" value="1"/>
</dbReference>
<dbReference type="Pfam" id="PF13561">
    <property type="entry name" value="adh_short_C2"/>
    <property type="match status" value="1"/>
</dbReference>
<evidence type="ECO:0000313" key="2">
    <source>
        <dbReference type="EMBL" id="ODP38943.1"/>
    </source>
</evidence>
<gene>
    <name evidence="2" type="ORF">BFL28_12865</name>
</gene>
<comment type="similarity">
    <text evidence="1">Belongs to the short-chain dehydrogenases/reductases (SDR) family.</text>
</comment>
<dbReference type="Proteomes" id="UP000094487">
    <property type="component" value="Unassembled WGS sequence"/>
</dbReference>
<comment type="caution">
    <text evidence="2">The sequence shown here is derived from an EMBL/GenBank/DDBJ whole genome shotgun (WGS) entry which is preliminary data.</text>
</comment>
<evidence type="ECO:0000256" key="1">
    <source>
        <dbReference type="ARBA" id="ARBA00006484"/>
    </source>
</evidence>
<dbReference type="OrthoDB" id="9803333at2"/>
<dbReference type="STRING" id="1888892.BFL28_12865"/>
<dbReference type="InterPro" id="IPR002347">
    <property type="entry name" value="SDR_fam"/>
</dbReference>
<dbReference type="GO" id="GO:0016616">
    <property type="term" value="F:oxidoreductase activity, acting on the CH-OH group of donors, NAD or NADP as acceptor"/>
    <property type="evidence" value="ECO:0007669"/>
    <property type="project" value="TreeGrafter"/>
</dbReference>
<organism evidence="2 3">
    <name type="scientific">Sphingomonas turrisvirgatae</name>
    <dbReference type="NCBI Taxonomy" id="1888892"/>
    <lineage>
        <taxon>Bacteria</taxon>
        <taxon>Pseudomonadati</taxon>
        <taxon>Pseudomonadota</taxon>
        <taxon>Alphaproteobacteria</taxon>
        <taxon>Sphingomonadales</taxon>
        <taxon>Sphingomonadaceae</taxon>
        <taxon>Sphingomonas</taxon>
    </lineage>
</organism>